<keyword evidence="2" id="KW-1185">Reference proteome</keyword>
<evidence type="ECO:0000313" key="2">
    <source>
        <dbReference type="Proteomes" id="UP001495910"/>
    </source>
</evidence>
<proteinExistence type="predicted"/>
<accession>A0ABU9Q2C9</accession>
<comment type="caution">
    <text evidence="1">The sequence shown here is derived from an EMBL/GenBank/DDBJ whole genome shotgun (WGS) entry which is preliminary data.</text>
</comment>
<sequence>MPHVKIGRTKQKSHLHFPVERFVLYVFPLKRSSWKFDDSSFLIQPNFSSSQTALTPDPVLARLRLHLPAAKIDREN</sequence>
<dbReference type="Proteomes" id="UP001495910">
    <property type="component" value="Unassembled WGS sequence"/>
</dbReference>
<dbReference type="RefSeq" id="WP_342831477.1">
    <property type="nucleotide sequence ID" value="NZ_JBANDC010000024.1"/>
</dbReference>
<name>A0ABU9Q2C9_9BURK</name>
<protein>
    <submittedName>
        <fullName evidence="1">Uncharacterized protein</fullName>
    </submittedName>
</protein>
<evidence type="ECO:0000313" key="1">
    <source>
        <dbReference type="EMBL" id="MEM4990424.1"/>
    </source>
</evidence>
<dbReference type="EMBL" id="JBANDC010000024">
    <property type="protein sequence ID" value="MEM4990424.1"/>
    <property type="molecule type" value="Genomic_DNA"/>
</dbReference>
<reference evidence="1 2" key="1">
    <citation type="submission" date="2024-02" db="EMBL/GenBank/DDBJ databases">
        <title>Draft genome sequence of Collimonas sp. strain H4R21, an effective mineral-weathering bacterial strain isolated from the beech rhizosphere.</title>
        <authorList>
            <person name="Morin E."/>
            <person name="Uroz S."/>
            <person name="Leveau J.H.J."/>
            <person name="Kumar R."/>
            <person name="Rey M.W."/>
            <person name="Pham J."/>
        </authorList>
    </citation>
    <scope>NUCLEOTIDE SEQUENCE [LARGE SCALE GENOMIC DNA]</scope>
    <source>
        <strain evidence="1 2">H4R21</strain>
    </source>
</reference>
<gene>
    <name evidence="1" type="ORF">V8G57_23755</name>
</gene>
<organism evidence="1 2">
    <name type="scientific">Collimonas rhizosphaerae</name>
    <dbReference type="NCBI Taxonomy" id="3126357"/>
    <lineage>
        <taxon>Bacteria</taxon>
        <taxon>Pseudomonadati</taxon>
        <taxon>Pseudomonadota</taxon>
        <taxon>Betaproteobacteria</taxon>
        <taxon>Burkholderiales</taxon>
        <taxon>Oxalobacteraceae</taxon>
        <taxon>Collimonas</taxon>
    </lineage>
</organism>